<dbReference type="Proteomes" id="UP000008827">
    <property type="component" value="Chromosome 3"/>
</dbReference>
<reference evidence="3 4" key="1">
    <citation type="journal article" date="2010" name="Nature">
        <title>Genome sequence of the palaeopolyploid soybean.</title>
        <authorList>
            <person name="Schmutz J."/>
            <person name="Cannon S.B."/>
            <person name="Schlueter J."/>
            <person name="Ma J."/>
            <person name="Mitros T."/>
            <person name="Nelson W."/>
            <person name="Hyten D.L."/>
            <person name="Song Q."/>
            <person name="Thelen J.J."/>
            <person name="Cheng J."/>
            <person name="Xu D."/>
            <person name="Hellsten U."/>
            <person name="May G.D."/>
            <person name="Yu Y."/>
            <person name="Sakurai T."/>
            <person name="Umezawa T."/>
            <person name="Bhattacharyya M.K."/>
            <person name="Sandhu D."/>
            <person name="Valliyodan B."/>
            <person name="Lindquist E."/>
            <person name="Peto M."/>
            <person name="Grant D."/>
            <person name="Shu S."/>
            <person name="Goodstein D."/>
            <person name="Barry K."/>
            <person name="Futrell-Griggs M."/>
            <person name="Abernathy B."/>
            <person name="Du J."/>
            <person name="Tian Z."/>
            <person name="Zhu L."/>
            <person name="Gill N."/>
            <person name="Joshi T."/>
            <person name="Libault M."/>
            <person name="Sethuraman A."/>
            <person name="Zhang X.-C."/>
            <person name="Shinozaki K."/>
            <person name="Nguyen H.T."/>
            <person name="Wing R.A."/>
            <person name="Cregan P."/>
            <person name="Specht J."/>
            <person name="Grimwood J."/>
            <person name="Rokhsar D."/>
            <person name="Stacey G."/>
            <person name="Shoemaker R.C."/>
            <person name="Jackson S.A."/>
        </authorList>
    </citation>
    <scope>NUCLEOTIDE SEQUENCE [LARGE SCALE GENOMIC DNA]</scope>
    <source>
        <strain evidence="4">cv. Williams 82</strain>
        <tissue evidence="3">Callus</tissue>
    </source>
</reference>
<dbReference type="FunFam" id="2.60.40.10:FF:000552">
    <property type="entry name" value="Related to glucoamylase"/>
    <property type="match status" value="1"/>
</dbReference>
<dbReference type="EnsemblPlants" id="KRH65808">
    <property type="protein sequence ID" value="KRH65808"/>
    <property type="gene ID" value="GLYMA_03G063000"/>
</dbReference>
<dbReference type="AlphaFoldDB" id="A0A0R0KFI1"/>
<proteinExistence type="predicted"/>
<dbReference type="GeneID" id="100780774"/>
<dbReference type="PANTHER" id="PTHR15048:SF0">
    <property type="entry name" value="STARCH-BINDING DOMAIN-CONTAINING PROTEIN 1"/>
    <property type="match status" value="1"/>
</dbReference>
<dbReference type="Pfam" id="PF00686">
    <property type="entry name" value="CBM_20"/>
    <property type="match status" value="1"/>
</dbReference>
<sequence>MMKALTSSCSKAMVETLGPFSPRVPLCVSDRPEFCFTLRSKNEKKGWNLLLLKLVRNNDLYPVHAVPPKDQVDLETVEPQAQQSEQTNESKFVHVSFQLEKSCNFGEQFLIVGGDPVLGSWDPLEALPMTWSEGHVWAVELDMPAGQTFQYKFILEGEGGDIIWQPGSDRLIHTWETKNRIVVLEDWENVELQKITEEDQLAEPNEEPQVDFEVPTLAEFLNNPQEELDSKASEISSVEDTQIQSVEEPLAETVRQQITEEDQLAEPNEEPQVDFEVPTLAEFLNNPQEELDSKALEISSVEDTQIHAVEEPLAETVRQQITGNSISSSMEKPMSIVVENISSSEDLISSISHKSNKKSILQPSEESADSPGNDDIIHDLGQNGNAASLENQEKTIVESSLFDLEEGPVLVPGLPIPPTEPTDEADQGEVQETTKKDTSVEAFETQDQNIAKFSKEEETDDAIPQEINATINNGPELLYNKQHEESHLSPDMEDWPNYEPDDDNTVQNDIKWGQDTVNKFLTKLGFF</sequence>
<dbReference type="PANTHER" id="PTHR15048">
    <property type="entry name" value="STARCH-BINDING DOMAIN-CONTAINING PROTEIN 1"/>
    <property type="match status" value="1"/>
</dbReference>
<evidence type="ECO:0000313" key="4">
    <source>
        <dbReference type="EnsemblPlants" id="KRH65808"/>
    </source>
</evidence>
<dbReference type="OMA" id="TIQNDAV"/>
<dbReference type="KEGG" id="gmx:100780774"/>
<dbReference type="PROSITE" id="PS51166">
    <property type="entry name" value="CBM20"/>
    <property type="match status" value="1"/>
</dbReference>
<evidence type="ECO:0000313" key="5">
    <source>
        <dbReference type="Proteomes" id="UP000008827"/>
    </source>
</evidence>
<dbReference type="InterPro" id="IPR013784">
    <property type="entry name" value="Carb-bd-like_fold"/>
</dbReference>
<organism evidence="3">
    <name type="scientific">Glycine max</name>
    <name type="common">Soybean</name>
    <name type="synonym">Glycine hispida</name>
    <dbReference type="NCBI Taxonomy" id="3847"/>
    <lineage>
        <taxon>Eukaryota</taxon>
        <taxon>Viridiplantae</taxon>
        <taxon>Streptophyta</taxon>
        <taxon>Embryophyta</taxon>
        <taxon>Tracheophyta</taxon>
        <taxon>Spermatophyta</taxon>
        <taxon>Magnoliopsida</taxon>
        <taxon>eudicotyledons</taxon>
        <taxon>Gunneridae</taxon>
        <taxon>Pentapetalae</taxon>
        <taxon>rosids</taxon>
        <taxon>fabids</taxon>
        <taxon>Fabales</taxon>
        <taxon>Fabaceae</taxon>
        <taxon>Papilionoideae</taxon>
        <taxon>50 kb inversion clade</taxon>
        <taxon>NPAAA clade</taxon>
        <taxon>indigoferoid/millettioid clade</taxon>
        <taxon>Phaseoleae</taxon>
        <taxon>Glycine</taxon>
        <taxon>Glycine subgen. Soja</taxon>
    </lineage>
</organism>
<dbReference type="CDD" id="cd05467">
    <property type="entry name" value="CBM20"/>
    <property type="match status" value="1"/>
</dbReference>
<dbReference type="SMR" id="A0A0R0KFI1"/>
<dbReference type="PaxDb" id="3847-GLYMA03G08980.1"/>
<evidence type="ECO:0000313" key="3">
    <source>
        <dbReference type="EMBL" id="KRH65808.1"/>
    </source>
</evidence>
<evidence type="ECO:0000256" key="1">
    <source>
        <dbReference type="SAM" id="MobiDB-lite"/>
    </source>
</evidence>
<dbReference type="InterPro" id="IPR002044">
    <property type="entry name" value="CBM20"/>
</dbReference>
<dbReference type="FunCoup" id="A0A0R0KFI1">
    <property type="interactions" value="282"/>
</dbReference>
<feature type="domain" description="CBM20" evidence="2">
    <location>
        <begin position="87"/>
        <end position="189"/>
    </location>
</feature>
<feature type="region of interest" description="Disordered" evidence="1">
    <location>
        <begin position="484"/>
        <end position="504"/>
    </location>
</feature>
<keyword evidence="5" id="KW-1185">Reference proteome</keyword>
<dbReference type="GO" id="GO:2001070">
    <property type="term" value="F:starch binding"/>
    <property type="evidence" value="ECO:0007669"/>
    <property type="project" value="InterPro"/>
</dbReference>
<dbReference type="STRING" id="3847.A0A0R0KFI1"/>
<reference evidence="4" key="2">
    <citation type="submission" date="2018-02" db="UniProtKB">
        <authorList>
            <consortium name="EnsemblPlants"/>
        </authorList>
    </citation>
    <scope>IDENTIFICATION</scope>
    <source>
        <strain evidence="4">Williams 82</strain>
    </source>
</reference>
<reference evidence="3" key="3">
    <citation type="submission" date="2018-07" db="EMBL/GenBank/DDBJ databases">
        <title>WGS assembly of Glycine max.</title>
        <authorList>
            <person name="Schmutz J."/>
            <person name="Cannon S."/>
            <person name="Schlueter J."/>
            <person name="Ma J."/>
            <person name="Mitros T."/>
            <person name="Nelson W."/>
            <person name="Hyten D."/>
            <person name="Song Q."/>
            <person name="Thelen J."/>
            <person name="Cheng J."/>
            <person name="Xu D."/>
            <person name="Hellsten U."/>
            <person name="May G."/>
            <person name="Yu Y."/>
            <person name="Sakurai T."/>
            <person name="Umezawa T."/>
            <person name="Bhattacharyya M."/>
            <person name="Sandhu D."/>
            <person name="Valliyodan B."/>
            <person name="Lindquist E."/>
            <person name="Peto M."/>
            <person name="Grant D."/>
            <person name="Shu S."/>
            <person name="Goodstein D."/>
            <person name="Barry K."/>
            <person name="Futrell-Griggs M."/>
            <person name="Abernathy B."/>
            <person name="Du J."/>
            <person name="Tian Z."/>
            <person name="Zhu L."/>
            <person name="Gill N."/>
            <person name="Joshi T."/>
            <person name="Libault M."/>
            <person name="Sethuraman A."/>
            <person name="Zhang X."/>
            <person name="Shinozaki K."/>
            <person name="Nguyen H."/>
            <person name="Wing R."/>
            <person name="Cregan P."/>
            <person name="Specht J."/>
            <person name="Grimwood J."/>
            <person name="Rokhsar D."/>
            <person name="Stacey G."/>
            <person name="Shoemaker R."/>
            <person name="Jackson S."/>
        </authorList>
    </citation>
    <scope>NUCLEOTIDE SEQUENCE</scope>
    <source>
        <tissue evidence="3">Callus</tissue>
    </source>
</reference>
<dbReference type="ExpressionAtlas" id="A0A0R0KFI1">
    <property type="expression patterns" value="baseline and differential"/>
</dbReference>
<name>A0A0R0KFI1_SOYBN</name>
<protein>
    <recommendedName>
        <fullName evidence="2">CBM20 domain-containing protein</fullName>
    </recommendedName>
</protein>
<gene>
    <name evidence="4" type="primary">LOC100780774</name>
    <name evidence="3" type="ORF">GLYMA_03G063000</name>
</gene>
<dbReference type="Gene3D" id="2.60.40.10">
    <property type="entry name" value="Immunoglobulins"/>
    <property type="match status" value="1"/>
</dbReference>
<dbReference type="SUPFAM" id="SSF49452">
    <property type="entry name" value="Starch-binding domain-like"/>
    <property type="match status" value="1"/>
</dbReference>
<accession>A0A0R0KFI1</accession>
<feature type="compositionally biased region" description="Acidic residues" evidence="1">
    <location>
        <begin position="491"/>
        <end position="504"/>
    </location>
</feature>
<evidence type="ECO:0000259" key="2">
    <source>
        <dbReference type="PROSITE" id="PS51166"/>
    </source>
</evidence>
<feature type="region of interest" description="Disordered" evidence="1">
    <location>
        <begin position="411"/>
        <end position="437"/>
    </location>
</feature>
<dbReference type="SMART" id="SM01065">
    <property type="entry name" value="CBM_2"/>
    <property type="match status" value="1"/>
</dbReference>
<dbReference type="Gramene" id="KRH65808">
    <property type="protein sequence ID" value="KRH65808"/>
    <property type="gene ID" value="GLYMA_03G063000"/>
</dbReference>
<dbReference type="InterPro" id="IPR013783">
    <property type="entry name" value="Ig-like_fold"/>
</dbReference>
<dbReference type="EMBL" id="CM000836">
    <property type="protein sequence ID" value="KRH65808.1"/>
    <property type="molecule type" value="Genomic_DNA"/>
</dbReference>
<feature type="region of interest" description="Disordered" evidence="1">
    <location>
        <begin position="353"/>
        <end position="375"/>
    </location>
</feature>